<dbReference type="InterPro" id="IPR018062">
    <property type="entry name" value="HTH_AraC-typ_CS"/>
</dbReference>
<dbReference type="PANTHER" id="PTHR43280:SF2">
    <property type="entry name" value="HTH-TYPE TRANSCRIPTIONAL REGULATOR EXSA"/>
    <property type="match status" value="1"/>
</dbReference>
<keyword evidence="4" id="KW-0597">Phosphoprotein</keyword>
<dbReference type="InterPro" id="IPR018060">
    <property type="entry name" value="HTH_AraC"/>
</dbReference>
<dbReference type="SUPFAM" id="SSF46689">
    <property type="entry name" value="Homeodomain-like"/>
    <property type="match status" value="2"/>
</dbReference>
<gene>
    <name evidence="7" type="ORF">ACFOZ8_16565</name>
</gene>
<dbReference type="PROSITE" id="PS00041">
    <property type="entry name" value="HTH_ARAC_FAMILY_1"/>
    <property type="match status" value="1"/>
</dbReference>
<organism evidence="7 8">
    <name type="scientific">Paenibacillus xanthanilyticus</name>
    <dbReference type="NCBI Taxonomy" id="1783531"/>
    <lineage>
        <taxon>Bacteria</taxon>
        <taxon>Bacillati</taxon>
        <taxon>Bacillota</taxon>
        <taxon>Bacilli</taxon>
        <taxon>Bacillales</taxon>
        <taxon>Paenibacillaceae</taxon>
        <taxon>Paenibacillus</taxon>
    </lineage>
</organism>
<dbReference type="PROSITE" id="PS01124">
    <property type="entry name" value="HTH_ARAC_FAMILY_2"/>
    <property type="match status" value="1"/>
</dbReference>
<evidence type="ECO:0000313" key="8">
    <source>
        <dbReference type="Proteomes" id="UP001595715"/>
    </source>
</evidence>
<dbReference type="Pfam" id="PF12833">
    <property type="entry name" value="HTH_18"/>
    <property type="match status" value="1"/>
</dbReference>
<dbReference type="PRINTS" id="PR00032">
    <property type="entry name" value="HTHARAC"/>
</dbReference>
<dbReference type="SMART" id="SM00448">
    <property type="entry name" value="REC"/>
    <property type="match status" value="1"/>
</dbReference>
<dbReference type="EMBL" id="JBHSAM010000028">
    <property type="protein sequence ID" value="MFC4101255.1"/>
    <property type="molecule type" value="Genomic_DNA"/>
</dbReference>
<dbReference type="InterPro" id="IPR001789">
    <property type="entry name" value="Sig_transdc_resp-reg_receiver"/>
</dbReference>
<evidence type="ECO:0000256" key="2">
    <source>
        <dbReference type="ARBA" id="ARBA00023125"/>
    </source>
</evidence>
<dbReference type="SMART" id="SM00342">
    <property type="entry name" value="HTH_ARAC"/>
    <property type="match status" value="1"/>
</dbReference>
<keyword evidence="3" id="KW-0804">Transcription</keyword>
<accession>A0ABV8K5F2</accession>
<keyword evidence="2" id="KW-0238">DNA-binding</keyword>
<comment type="caution">
    <text evidence="7">The sequence shown here is derived from an EMBL/GenBank/DDBJ whole genome shotgun (WGS) entry which is preliminary data.</text>
</comment>
<dbReference type="InterPro" id="IPR020449">
    <property type="entry name" value="Tscrpt_reg_AraC-type_HTH"/>
</dbReference>
<evidence type="ECO:0000256" key="3">
    <source>
        <dbReference type="ARBA" id="ARBA00023163"/>
    </source>
</evidence>
<feature type="modified residue" description="4-aspartylphosphate" evidence="4">
    <location>
        <position position="55"/>
    </location>
</feature>
<dbReference type="Gene3D" id="1.10.10.60">
    <property type="entry name" value="Homeodomain-like"/>
    <property type="match status" value="2"/>
</dbReference>
<keyword evidence="8" id="KW-1185">Reference proteome</keyword>
<dbReference type="Pfam" id="PF00072">
    <property type="entry name" value="Response_reg"/>
    <property type="match status" value="1"/>
</dbReference>
<evidence type="ECO:0000259" key="5">
    <source>
        <dbReference type="PROSITE" id="PS01124"/>
    </source>
</evidence>
<feature type="domain" description="HTH araC/xylS-type" evidence="5">
    <location>
        <begin position="440"/>
        <end position="538"/>
    </location>
</feature>
<dbReference type="PANTHER" id="PTHR43280">
    <property type="entry name" value="ARAC-FAMILY TRANSCRIPTIONAL REGULATOR"/>
    <property type="match status" value="1"/>
</dbReference>
<name>A0ABV8K5F2_9BACL</name>
<evidence type="ECO:0000256" key="4">
    <source>
        <dbReference type="PROSITE-ProRule" id="PRU00169"/>
    </source>
</evidence>
<dbReference type="InterPro" id="IPR009057">
    <property type="entry name" value="Homeodomain-like_sf"/>
</dbReference>
<dbReference type="RefSeq" id="WP_377719875.1">
    <property type="nucleotide sequence ID" value="NZ_JBHSAM010000028.1"/>
</dbReference>
<dbReference type="Proteomes" id="UP001595715">
    <property type="component" value="Unassembled WGS sequence"/>
</dbReference>
<protein>
    <submittedName>
        <fullName evidence="7">Response regulator</fullName>
    </submittedName>
</protein>
<proteinExistence type="predicted"/>
<evidence type="ECO:0000259" key="6">
    <source>
        <dbReference type="PROSITE" id="PS50110"/>
    </source>
</evidence>
<evidence type="ECO:0000313" key="7">
    <source>
        <dbReference type="EMBL" id="MFC4101255.1"/>
    </source>
</evidence>
<reference evidence="8" key="1">
    <citation type="journal article" date="2019" name="Int. J. Syst. Evol. Microbiol.">
        <title>The Global Catalogue of Microorganisms (GCM) 10K type strain sequencing project: providing services to taxonomists for standard genome sequencing and annotation.</title>
        <authorList>
            <consortium name="The Broad Institute Genomics Platform"/>
            <consortium name="The Broad Institute Genome Sequencing Center for Infectious Disease"/>
            <person name="Wu L."/>
            <person name="Ma J."/>
        </authorList>
    </citation>
    <scope>NUCLEOTIDE SEQUENCE [LARGE SCALE GENOMIC DNA]</scope>
    <source>
        <strain evidence="8">IBRC-M 10987</strain>
    </source>
</reference>
<keyword evidence="1" id="KW-0805">Transcription regulation</keyword>
<sequence length="543" mass="62493">MIRVLVVDDEWYAVKGLRSGVNWNLLGETEVYEAYHAEMARELLAAHDIDIVICDIEMPEENGLQLMEWIRGSGRDPEIIVLTCHSEFSYAQKALQLGGYDYLLKPVMYADMEQVLLKLTAKIAQRRKADEEEERYRQVERMWESQKPLLVERFWQDVLSRRIGFPHQAMDATLAQYGIPLTENSPVCLILISVENWDKPLNERDEEIMEFALRKAAEETILASIPGYALADHRGNSLLILRGNGAVLDEAAIARLCETYIEVGSRYFFCKLSCYASEIAPLREMLHAYYGLLNAEYRNVNRKQEVIRCVTLAPEGRQSWSGSREGKAFRQWIQDWGEWTERGEIEPVLCQLDALLQQEEGEPLTVESLRELHLTLQQVVYYALHRGGYAIHHLYEENKPLESAEPTKSVEHFRRWAEELLRALQALLAGGQSGASPVVEKLKAYIETHIADELSREELAAHVYLNPAYLSRLFRKETGMVLTHYILQAKMRRAAEQLGATERSVSEIADSLGYSNFSYFARLFRKVYGSNPHDYRKSHRKAQ</sequence>
<dbReference type="InterPro" id="IPR011006">
    <property type="entry name" value="CheY-like_superfamily"/>
</dbReference>
<dbReference type="SUPFAM" id="SSF52172">
    <property type="entry name" value="CheY-like"/>
    <property type="match status" value="1"/>
</dbReference>
<dbReference type="PROSITE" id="PS50110">
    <property type="entry name" value="RESPONSE_REGULATORY"/>
    <property type="match status" value="1"/>
</dbReference>
<dbReference type="CDD" id="cd17536">
    <property type="entry name" value="REC_YesN-like"/>
    <property type="match status" value="1"/>
</dbReference>
<feature type="domain" description="Response regulatory" evidence="6">
    <location>
        <begin position="3"/>
        <end position="120"/>
    </location>
</feature>
<dbReference type="Gene3D" id="3.40.50.2300">
    <property type="match status" value="1"/>
</dbReference>
<evidence type="ECO:0000256" key="1">
    <source>
        <dbReference type="ARBA" id="ARBA00023015"/>
    </source>
</evidence>